<dbReference type="OrthoDB" id="4861283at2"/>
<evidence type="ECO:0000313" key="2">
    <source>
        <dbReference type="Proteomes" id="UP000295573"/>
    </source>
</evidence>
<evidence type="ECO:0000313" key="1">
    <source>
        <dbReference type="EMBL" id="TCO49430.1"/>
    </source>
</evidence>
<dbReference type="AlphaFoldDB" id="A0A4V2S4T8"/>
<organism evidence="1 2">
    <name type="scientific">Kribbella antiqua</name>
    <dbReference type="NCBI Taxonomy" id="2512217"/>
    <lineage>
        <taxon>Bacteria</taxon>
        <taxon>Bacillati</taxon>
        <taxon>Actinomycetota</taxon>
        <taxon>Actinomycetes</taxon>
        <taxon>Propionibacteriales</taxon>
        <taxon>Kribbellaceae</taxon>
        <taxon>Kribbella</taxon>
    </lineage>
</organism>
<reference evidence="1 2" key="1">
    <citation type="journal article" date="2015" name="Stand. Genomic Sci.">
        <title>Genomic Encyclopedia of Bacterial and Archaeal Type Strains, Phase III: the genomes of soil and plant-associated and newly described type strains.</title>
        <authorList>
            <person name="Whitman W.B."/>
            <person name="Woyke T."/>
            <person name="Klenk H.P."/>
            <person name="Zhou Y."/>
            <person name="Lilburn T.G."/>
            <person name="Beck B.J."/>
            <person name="De Vos P."/>
            <person name="Vandamme P."/>
            <person name="Eisen J.A."/>
            <person name="Garrity G."/>
            <person name="Hugenholtz P."/>
            <person name="Kyrpides N.C."/>
        </authorList>
    </citation>
    <scope>NUCLEOTIDE SEQUENCE [LARGE SCALE GENOMIC DNA]</scope>
    <source>
        <strain evidence="1 2">VKM Ac-2541</strain>
    </source>
</reference>
<comment type="caution">
    <text evidence="1">The sequence shown here is derived from an EMBL/GenBank/DDBJ whole genome shotgun (WGS) entry which is preliminary data.</text>
</comment>
<dbReference type="Proteomes" id="UP000295573">
    <property type="component" value="Unassembled WGS sequence"/>
</dbReference>
<gene>
    <name evidence="1" type="ORF">EV646_103409</name>
</gene>
<protein>
    <submittedName>
        <fullName evidence="1">Uncharacterized protein</fullName>
    </submittedName>
</protein>
<proteinExistence type="predicted"/>
<dbReference type="RefSeq" id="WP_132147291.1">
    <property type="nucleotide sequence ID" value="NZ_SLWR01000003.1"/>
</dbReference>
<dbReference type="EMBL" id="SLWR01000003">
    <property type="protein sequence ID" value="TCO49430.1"/>
    <property type="molecule type" value="Genomic_DNA"/>
</dbReference>
<keyword evidence="2" id="KW-1185">Reference proteome</keyword>
<name>A0A4V2S4T8_9ACTN</name>
<sequence>MVDGSEDPRVLGVGRAATPFTAEEIRAGCPEGRTTRLRVDVGEEAFVRISRYVECDEAGAVIERTRVALDGSPLGQPEAERETWGELQAHASFPADRTTIESERIDTAIGVFDCLRYTVRDGTTEQVFWFAKDLPGAPIRFLTRTDGQVVMTFSVVDDTIVSG</sequence>
<accession>A0A4V2S4T8</accession>